<evidence type="ECO:0000313" key="3">
    <source>
        <dbReference type="EMBL" id="ADN12617.1"/>
    </source>
</evidence>
<dbReference type="AlphaFoldDB" id="E0U9C5"/>
<dbReference type="PRINTS" id="PR00081">
    <property type="entry name" value="GDHRDH"/>
</dbReference>
<dbReference type="PRINTS" id="PR00080">
    <property type="entry name" value="SDRFAMILY"/>
</dbReference>
<dbReference type="SUPFAM" id="SSF51735">
    <property type="entry name" value="NAD(P)-binding Rossmann-fold domains"/>
    <property type="match status" value="1"/>
</dbReference>
<evidence type="ECO:0000313" key="4">
    <source>
        <dbReference type="Proteomes" id="UP000008206"/>
    </source>
</evidence>
<protein>
    <submittedName>
        <fullName evidence="3">Short-chain dehydrogenase/reductase SDR</fullName>
    </submittedName>
</protein>
<evidence type="ECO:0000256" key="2">
    <source>
        <dbReference type="ARBA" id="ARBA00023002"/>
    </source>
</evidence>
<dbReference type="Gene3D" id="3.40.50.720">
    <property type="entry name" value="NAD(P)-binding Rossmann-like Domain"/>
    <property type="match status" value="1"/>
</dbReference>
<gene>
    <name evidence="3" type="ordered locus">Cyan7822_0580</name>
</gene>
<dbReference type="NCBIfam" id="NF004203">
    <property type="entry name" value="PRK05653.2-4"/>
    <property type="match status" value="1"/>
</dbReference>
<name>E0U9C5_GLOV7</name>
<dbReference type="InterPro" id="IPR036291">
    <property type="entry name" value="NAD(P)-bd_dom_sf"/>
</dbReference>
<reference evidence="4" key="1">
    <citation type="journal article" date="2011" name="MBio">
        <title>Novel metabolic attributes of the genus Cyanothece, comprising a group of unicellular nitrogen-fixing Cyanobacteria.</title>
        <authorList>
            <person name="Bandyopadhyay A."/>
            <person name="Elvitigala T."/>
            <person name="Welsh E."/>
            <person name="Stockel J."/>
            <person name="Liberton M."/>
            <person name="Min H."/>
            <person name="Sherman L.A."/>
            <person name="Pakrasi H.B."/>
        </authorList>
    </citation>
    <scope>NUCLEOTIDE SEQUENCE [LARGE SCALE GENOMIC DNA]</scope>
    <source>
        <strain evidence="4">PCC 7822</strain>
    </source>
</reference>
<dbReference type="Proteomes" id="UP000008206">
    <property type="component" value="Chromosome"/>
</dbReference>
<sequence length="262" mass="27807">MGMQLKDKIAVISGAGSGIGKATALLLAQEGAKIATIDHTPDESQKTVDQIHTEGGEGLVTIADISQPEQVEQAFEKISEYWGKIDIVFANAGINGVWAPLEDLTPEEWDKTLSTNLKGTFLTVKYALPYLKQQGGSIIINSSVNGTRMFSNTGATAYACSKAAQVALAKMIAVELAQYKIRVNVICPGAIDTNIDDSTTQENLEEVKIPVEFPEGQIPLTGKESAKAAQVAQVVLFLASDASSHVTGTELWVDGGQSLLQG</sequence>
<dbReference type="HOGENOM" id="CLU_010194_1_0_3"/>
<evidence type="ECO:0000256" key="1">
    <source>
        <dbReference type="ARBA" id="ARBA00006484"/>
    </source>
</evidence>
<keyword evidence="2" id="KW-0560">Oxidoreductase</keyword>
<dbReference type="STRING" id="497965.Cyan7822_0580"/>
<dbReference type="eggNOG" id="COG1028">
    <property type="taxonomic scope" value="Bacteria"/>
</dbReference>
<dbReference type="EMBL" id="CP002198">
    <property type="protein sequence ID" value="ADN12617.1"/>
    <property type="molecule type" value="Genomic_DNA"/>
</dbReference>
<dbReference type="GO" id="GO:0016491">
    <property type="term" value="F:oxidoreductase activity"/>
    <property type="evidence" value="ECO:0007669"/>
    <property type="project" value="UniProtKB-KW"/>
</dbReference>
<proteinExistence type="inferred from homology"/>
<dbReference type="Pfam" id="PF13561">
    <property type="entry name" value="adh_short_C2"/>
    <property type="match status" value="1"/>
</dbReference>
<keyword evidence="4" id="KW-1185">Reference proteome</keyword>
<comment type="similarity">
    <text evidence="1">Belongs to the short-chain dehydrogenases/reductases (SDR) family.</text>
</comment>
<dbReference type="KEGG" id="cyj:Cyan7822_0580"/>
<dbReference type="CDD" id="cd05233">
    <property type="entry name" value="SDR_c"/>
    <property type="match status" value="1"/>
</dbReference>
<dbReference type="FunFam" id="3.40.50.720:FF:000084">
    <property type="entry name" value="Short-chain dehydrogenase reductase"/>
    <property type="match status" value="1"/>
</dbReference>
<dbReference type="PANTHER" id="PTHR24321">
    <property type="entry name" value="DEHYDROGENASES, SHORT CHAIN"/>
    <property type="match status" value="1"/>
</dbReference>
<dbReference type="InterPro" id="IPR002347">
    <property type="entry name" value="SDR_fam"/>
</dbReference>
<organism evidence="3 4">
    <name type="scientific">Gloeothece verrucosa (strain PCC 7822)</name>
    <name type="common">Cyanothece sp. (strain PCC 7822)</name>
    <dbReference type="NCBI Taxonomy" id="497965"/>
    <lineage>
        <taxon>Bacteria</taxon>
        <taxon>Bacillati</taxon>
        <taxon>Cyanobacteriota</taxon>
        <taxon>Cyanophyceae</taxon>
        <taxon>Oscillatoriophycideae</taxon>
        <taxon>Chroococcales</taxon>
        <taxon>Aphanothecaceae</taxon>
        <taxon>Gloeothece</taxon>
        <taxon>Gloeothece verrucosa</taxon>
    </lineage>
</organism>
<accession>E0U9C5</accession>
<dbReference type="PANTHER" id="PTHR24321:SF8">
    <property type="entry name" value="ESTRADIOL 17-BETA-DEHYDROGENASE 8-RELATED"/>
    <property type="match status" value="1"/>
</dbReference>